<gene>
    <name evidence="2" type="ORF">XAC301_36790</name>
</gene>
<organism evidence="2 3">
    <name type="scientific">Xanthomonas arboricola pv. corylina</name>
    <dbReference type="NCBI Taxonomy" id="487821"/>
    <lineage>
        <taxon>Bacteria</taxon>
        <taxon>Pseudomonadati</taxon>
        <taxon>Pseudomonadota</taxon>
        <taxon>Gammaproteobacteria</taxon>
        <taxon>Lysobacterales</taxon>
        <taxon>Lysobacteraceae</taxon>
        <taxon>Xanthomonas</taxon>
    </lineage>
</organism>
<reference evidence="2 3" key="1">
    <citation type="submission" date="2021-02" db="EMBL/GenBank/DDBJ databases">
        <authorList>
            <person name="Pothier F. J."/>
        </authorList>
    </citation>
    <scope>NUCLEOTIDE SEQUENCE [LARGE SCALE GENOMIC DNA]</scope>
    <source>
        <strain evidence="2 3">301</strain>
    </source>
</reference>
<name>A0ABM8SU39_9XANT</name>
<dbReference type="Proteomes" id="UP000835287">
    <property type="component" value="Chromosome"/>
</dbReference>
<feature type="region of interest" description="Disordered" evidence="1">
    <location>
        <begin position="1"/>
        <end position="53"/>
    </location>
</feature>
<dbReference type="EMBL" id="HG992338">
    <property type="protein sequence ID" value="CAE6833615.1"/>
    <property type="molecule type" value="Genomic_DNA"/>
</dbReference>
<dbReference type="EMBL" id="HG992338">
    <property type="protein sequence ID" value="CAE6833595.1"/>
    <property type="molecule type" value="Genomic_DNA"/>
</dbReference>
<protein>
    <submittedName>
        <fullName evidence="2">Uncharacterized protein</fullName>
    </submittedName>
</protein>
<sequence>MRSTDRLHAWSGNRCSEQAEQGSEHAEPTHRRQLLRRRNSHADTPSITIGGSA</sequence>
<keyword evidence="3" id="KW-1185">Reference proteome</keyword>
<evidence type="ECO:0000313" key="2">
    <source>
        <dbReference type="EMBL" id="CAE6833595.1"/>
    </source>
</evidence>
<proteinExistence type="predicted"/>
<feature type="compositionally biased region" description="Polar residues" evidence="1">
    <location>
        <begin position="42"/>
        <end position="53"/>
    </location>
</feature>
<evidence type="ECO:0000313" key="3">
    <source>
        <dbReference type="Proteomes" id="UP000835287"/>
    </source>
</evidence>
<evidence type="ECO:0000256" key="1">
    <source>
        <dbReference type="SAM" id="MobiDB-lite"/>
    </source>
</evidence>
<accession>A0ABM8SU39</accession>